<sequence>MRVIIDLASQHQNSATFMEIKPKRVVEIYMLRWIYDHIRKDWVWNDDIRDRVR</sequence>
<proteinExistence type="predicted"/>
<reference evidence="1" key="1">
    <citation type="submission" date="2014-09" db="EMBL/GenBank/DDBJ databases">
        <authorList>
            <person name="Magalhaes I.L.F."/>
            <person name="Oliveira U."/>
            <person name="Santos F.R."/>
            <person name="Vidigal T.H.D.A."/>
            <person name="Brescovit A.D."/>
            <person name="Santos A.J."/>
        </authorList>
    </citation>
    <scope>NUCLEOTIDE SEQUENCE</scope>
    <source>
        <tissue evidence="1">Shoot tissue taken approximately 20 cm above the soil surface</tissue>
    </source>
</reference>
<evidence type="ECO:0000313" key="1">
    <source>
        <dbReference type="EMBL" id="JAD23980.1"/>
    </source>
</evidence>
<organism evidence="1">
    <name type="scientific">Arundo donax</name>
    <name type="common">Giant reed</name>
    <name type="synonym">Donax arundinaceus</name>
    <dbReference type="NCBI Taxonomy" id="35708"/>
    <lineage>
        <taxon>Eukaryota</taxon>
        <taxon>Viridiplantae</taxon>
        <taxon>Streptophyta</taxon>
        <taxon>Embryophyta</taxon>
        <taxon>Tracheophyta</taxon>
        <taxon>Spermatophyta</taxon>
        <taxon>Magnoliopsida</taxon>
        <taxon>Liliopsida</taxon>
        <taxon>Poales</taxon>
        <taxon>Poaceae</taxon>
        <taxon>PACMAD clade</taxon>
        <taxon>Arundinoideae</taxon>
        <taxon>Arundineae</taxon>
        <taxon>Arundo</taxon>
    </lineage>
</organism>
<dbReference type="AlphaFoldDB" id="A0A0A8YFD4"/>
<dbReference type="EMBL" id="GBRH01273915">
    <property type="protein sequence ID" value="JAD23980.1"/>
    <property type="molecule type" value="Transcribed_RNA"/>
</dbReference>
<accession>A0A0A8YFD4</accession>
<name>A0A0A8YFD4_ARUDO</name>
<protein>
    <submittedName>
        <fullName evidence="1">Uncharacterized protein</fullName>
    </submittedName>
</protein>
<reference evidence="1" key="2">
    <citation type="journal article" date="2015" name="Data Brief">
        <title>Shoot transcriptome of the giant reed, Arundo donax.</title>
        <authorList>
            <person name="Barrero R.A."/>
            <person name="Guerrero F.D."/>
            <person name="Moolhuijzen P."/>
            <person name="Goolsby J.A."/>
            <person name="Tidwell J."/>
            <person name="Bellgard S.E."/>
            <person name="Bellgard M.I."/>
        </authorList>
    </citation>
    <scope>NUCLEOTIDE SEQUENCE</scope>
    <source>
        <tissue evidence="1">Shoot tissue taken approximately 20 cm above the soil surface</tissue>
    </source>
</reference>